<organism evidence="2 4">
    <name type="scientific">Superficieibacter electus</name>
    <dbReference type="NCBI Taxonomy" id="2022662"/>
    <lineage>
        <taxon>Bacteria</taxon>
        <taxon>Pseudomonadati</taxon>
        <taxon>Pseudomonadota</taxon>
        <taxon>Gammaproteobacteria</taxon>
        <taxon>Enterobacterales</taxon>
        <taxon>Enterobacteriaceae</taxon>
        <taxon>Superficieibacter</taxon>
    </lineage>
</organism>
<dbReference type="Proteomes" id="UP000247005">
    <property type="component" value="Unassembled WGS sequence"/>
</dbReference>
<dbReference type="EMBL" id="PQGD01000012">
    <property type="protein sequence ID" value="POP47526.1"/>
    <property type="molecule type" value="Genomic_DNA"/>
</dbReference>
<accession>A0A2P5GN15</accession>
<dbReference type="AlphaFoldDB" id="A0A2P5GN15"/>
<keyword evidence="3" id="KW-1185">Reference proteome</keyword>
<sequence>MPGGSCALRGLHDGYASGVRGLNAGRRLRLARPTRWLRLWPAWAECRAAAAPCAAYTMVTPLACVG</sequence>
<dbReference type="EMBL" id="PQGE01000009">
    <property type="protein sequence ID" value="POP44586.1"/>
    <property type="molecule type" value="Genomic_DNA"/>
</dbReference>
<protein>
    <submittedName>
        <fullName evidence="2">Uncharacterized protein</fullName>
    </submittedName>
</protein>
<evidence type="ECO:0000313" key="3">
    <source>
        <dbReference type="Proteomes" id="UP000237073"/>
    </source>
</evidence>
<comment type="caution">
    <text evidence="2">The sequence shown here is derived from an EMBL/GenBank/DDBJ whole genome shotgun (WGS) entry which is preliminary data.</text>
</comment>
<proteinExistence type="predicted"/>
<evidence type="ECO:0000313" key="4">
    <source>
        <dbReference type="Proteomes" id="UP000247005"/>
    </source>
</evidence>
<gene>
    <name evidence="2" type="ORF">CHU32_16155</name>
    <name evidence="1" type="ORF">CHU33_11610</name>
</gene>
<evidence type="ECO:0000313" key="1">
    <source>
        <dbReference type="EMBL" id="POP44586.1"/>
    </source>
</evidence>
<reference evidence="3 4" key="1">
    <citation type="submission" date="2018-01" db="EMBL/GenBank/DDBJ databases">
        <title>Superficieibacter electus gen. nov., sp. nov., an extended-spectrum beta-lactamase possessing member of the Enterobacteriaceae family, isolated from intensive care unit surfaces.</title>
        <authorList>
            <person name="Potter R.F."/>
            <person name="D'Souza A.W."/>
        </authorList>
    </citation>
    <scope>NUCLEOTIDE SEQUENCE [LARGE SCALE GENOMIC DNA]</scope>
    <source>
        <strain evidence="2 4">BP-1</strain>
        <strain evidence="1 3">BP-2</strain>
    </source>
</reference>
<name>A0A2P5GN15_9ENTR</name>
<evidence type="ECO:0000313" key="2">
    <source>
        <dbReference type="EMBL" id="POP47526.1"/>
    </source>
</evidence>
<dbReference type="Proteomes" id="UP000237073">
    <property type="component" value="Unassembled WGS sequence"/>
</dbReference>